<keyword evidence="8" id="KW-1185">Reference proteome</keyword>
<dbReference type="Gene3D" id="1.20.120.640">
    <property type="entry name" value="Anticodon-binding domain of a subclass of class I aminoacyl-tRNA synthetases"/>
    <property type="match status" value="1"/>
</dbReference>
<feature type="region of interest" description="Disordered" evidence="5">
    <location>
        <begin position="183"/>
        <end position="205"/>
    </location>
</feature>
<dbReference type="RefSeq" id="WP_086991703.1">
    <property type="nucleotide sequence ID" value="NZ_FUHU01000026.1"/>
</dbReference>
<feature type="compositionally biased region" description="Basic and acidic residues" evidence="5">
    <location>
        <begin position="185"/>
        <end position="202"/>
    </location>
</feature>
<dbReference type="GO" id="GO:0005524">
    <property type="term" value="F:ATP binding"/>
    <property type="evidence" value="ECO:0007669"/>
    <property type="project" value="UniProtKB-KW"/>
</dbReference>
<evidence type="ECO:0000256" key="5">
    <source>
        <dbReference type="SAM" id="MobiDB-lite"/>
    </source>
</evidence>
<sequence length="404" mass="44202">MKTWNPAPVPTLPGHAERPRIFDDSRLEKVQLPAGGDRASLYSCGITPYDATHIGHAFTYLVADTLQRVWRDAGLEVVTAMNSTDVDDPLLERAKRDGVDWRELAASQHELFRDDMSALRILPPDSWVAVTDHIQPAAEAVAKLLETGAAYRLDGDVYFDSRASDELGALSQTDRETMLALSAERGGDPDRAGKRDPLDPKLWHGPVDGEPSWSTVLGEGRPGWHIECTVIARDTLGLPFTATLGGIDLKFPHQEFQAQHAHALGQPFSDARLCAGAVAYEGAKMSKSLGNLVKVSELLSDGVDPAAIRLALLGHAWHEDWEWTDAELVDAQERLARWREWARLAPSNEGYTDGDTVMDWLRVTLGDDLNTPAAIQAVDHAVASFRADSLAVDAIDALLGIDLR</sequence>
<dbReference type="GO" id="GO:0004817">
    <property type="term" value="F:cysteine-tRNA ligase activity"/>
    <property type="evidence" value="ECO:0007669"/>
    <property type="project" value="TreeGrafter"/>
</dbReference>
<keyword evidence="3" id="KW-0547">Nucleotide-binding</keyword>
<comment type="subunit">
    <text evidence="1">Monomer.</text>
</comment>
<keyword evidence="2 7" id="KW-0436">Ligase</keyword>
<dbReference type="OrthoDB" id="9815130at2"/>
<evidence type="ECO:0000256" key="2">
    <source>
        <dbReference type="ARBA" id="ARBA00022598"/>
    </source>
</evidence>
<evidence type="ECO:0000256" key="1">
    <source>
        <dbReference type="ARBA" id="ARBA00011245"/>
    </source>
</evidence>
<dbReference type="Proteomes" id="UP000195787">
    <property type="component" value="Unassembled WGS sequence"/>
</dbReference>
<dbReference type="InterPro" id="IPR014729">
    <property type="entry name" value="Rossmann-like_a/b/a_fold"/>
</dbReference>
<name>A0A1R4FSQ8_9MICO</name>
<evidence type="ECO:0000313" key="7">
    <source>
        <dbReference type="EMBL" id="SJM58857.1"/>
    </source>
</evidence>
<dbReference type="PRINTS" id="PR00983">
    <property type="entry name" value="TRNASYNTHCYS"/>
</dbReference>
<dbReference type="GeneID" id="303172844"/>
<gene>
    <name evidence="7" type="ORF">CZ674_06365</name>
</gene>
<evidence type="ECO:0000256" key="3">
    <source>
        <dbReference type="ARBA" id="ARBA00022741"/>
    </source>
</evidence>
<dbReference type="SUPFAM" id="SSF52374">
    <property type="entry name" value="Nucleotidylyl transferase"/>
    <property type="match status" value="1"/>
</dbReference>
<evidence type="ECO:0000313" key="8">
    <source>
        <dbReference type="Proteomes" id="UP000195787"/>
    </source>
</evidence>
<reference evidence="7 8" key="1">
    <citation type="submission" date="2017-02" db="EMBL/GenBank/DDBJ databases">
        <authorList>
            <person name="Peterson S.W."/>
        </authorList>
    </citation>
    <scope>NUCLEOTIDE SEQUENCE [LARGE SCALE GENOMIC DNA]</scope>
    <source>
        <strain evidence="7 8">LMG 22410</strain>
    </source>
</reference>
<dbReference type="PANTHER" id="PTHR10890:SF3">
    <property type="entry name" value="CYSTEINE--TRNA LIGASE, CYTOPLASMIC"/>
    <property type="match status" value="1"/>
</dbReference>
<evidence type="ECO:0000256" key="4">
    <source>
        <dbReference type="ARBA" id="ARBA00022840"/>
    </source>
</evidence>
<dbReference type="Pfam" id="PF01406">
    <property type="entry name" value="tRNA-synt_1e"/>
    <property type="match status" value="1"/>
</dbReference>
<organism evidence="7 8">
    <name type="scientific">Agrococcus casei LMG 22410</name>
    <dbReference type="NCBI Taxonomy" id="1255656"/>
    <lineage>
        <taxon>Bacteria</taxon>
        <taxon>Bacillati</taxon>
        <taxon>Actinomycetota</taxon>
        <taxon>Actinomycetes</taxon>
        <taxon>Micrococcales</taxon>
        <taxon>Microbacteriaceae</taxon>
        <taxon>Agrococcus</taxon>
    </lineage>
</organism>
<dbReference type="InterPro" id="IPR032678">
    <property type="entry name" value="tRNA-synt_1_cat_dom"/>
</dbReference>
<protein>
    <submittedName>
        <fullName evidence="7">L-cysteine:1D-myo-inosityl 2-amino-2-deoxy-alpha-D-glucopyranoside ligase MshC</fullName>
    </submittedName>
</protein>
<dbReference type="EMBL" id="FUHU01000026">
    <property type="protein sequence ID" value="SJM58857.1"/>
    <property type="molecule type" value="Genomic_DNA"/>
</dbReference>
<keyword evidence="4" id="KW-0067">ATP-binding</keyword>
<dbReference type="GO" id="GO:0005829">
    <property type="term" value="C:cytosol"/>
    <property type="evidence" value="ECO:0007669"/>
    <property type="project" value="TreeGrafter"/>
</dbReference>
<dbReference type="PANTHER" id="PTHR10890">
    <property type="entry name" value="CYSTEINYL-TRNA SYNTHETASE"/>
    <property type="match status" value="1"/>
</dbReference>
<dbReference type="AlphaFoldDB" id="A0A1R4FSQ8"/>
<dbReference type="InterPro" id="IPR024909">
    <property type="entry name" value="Cys-tRNA/MSH_ligase"/>
</dbReference>
<feature type="domain" description="tRNA synthetases class I catalytic" evidence="6">
    <location>
        <begin position="37"/>
        <end position="332"/>
    </location>
</feature>
<accession>A0A1R4FSQ8</accession>
<dbReference type="Gene3D" id="3.40.50.620">
    <property type="entry name" value="HUPs"/>
    <property type="match status" value="1"/>
</dbReference>
<dbReference type="GO" id="GO:0006423">
    <property type="term" value="P:cysteinyl-tRNA aminoacylation"/>
    <property type="evidence" value="ECO:0007669"/>
    <property type="project" value="TreeGrafter"/>
</dbReference>
<evidence type="ECO:0000259" key="6">
    <source>
        <dbReference type="Pfam" id="PF01406"/>
    </source>
</evidence>
<proteinExistence type="predicted"/>